<reference evidence="5" key="1">
    <citation type="submission" date="2016-07" db="EMBL/GenBank/DDBJ databases">
        <title>Sequence Frankia sp. strain CcI1.17.</title>
        <authorList>
            <person name="Ghodhbane-Gtari F."/>
            <person name="Swanson E."/>
            <person name="Gueddou A."/>
            <person name="Morris K."/>
            <person name="Hezbri K."/>
            <person name="Ktari A."/>
            <person name="Nouioui I."/>
            <person name="Abebe-Akele F."/>
            <person name="Simpson S."/>
            <person name="Thomas K."/>
            <person name="Gtari M."/>
            <person name="Tisa L.S."/>
            <person name="Hurst S."/>
        </authorList>
    </citation>
    <scope>NUCLEOTIDE SEQUENCE [LARGE SCALE GENOMIC DNA]</scope>
    <source>
        <strain evidence="5">Cc1.17</strain>
    </source>
</reference>
<keyword evidence="2" id="KW-0560">Oxidoreductase</keyword>
<proteinExistence type="inferred from homology"/>
<evidence type="ECO:0000256" key="2">
    <source>
        <dbReference type="ARBA" id="ARBA00023002"/>
    </source>
</evidence>
<dbReference type="PANTHER" id="PTHR43669:SF3">
    <property type="entry name" value="ALCOHOL DEHYDROGENASE, PUTATIVE (AFU_ORTHOLOGUE AFUA_3G03445)-RELATED"/>
    <property type="match status" value="1"/>
</dbReference>
<dbReference type="EMBL" id="MBLM01000130">
    <property type="protein sequence ID" value="OHV33741.1"/>
    <property type="molecule type" value="Genomic_DNA"/>
</dbReference>
<dbReference type="Gene3D" id="3.40.50.720">
    <property type="entry name" value="NAD(P)-binding Rossmann-like Domain"/>
    <property type="match status" value="1"/>
</dbReference>
<evidence type="ECO:0000313" key="4">
    <source>
        <dbReference type="EMBL" id="OHV33741.1"/>
    </source>
</evidence>
<dbReference type="GO" id="GO:0016491">
    <property type="term" value="F:oxidoreductase activity"/>
    <property type="evidence" value="ECO:0007669"/>
    <property type="project" value="UniProtKB-KW"/>
</dbReference>
<gene>
    <name evidence="4" type="ORF">CC117_05055</name>
</gene>
<dbReference type="SUPFAM" id="SSF51735">
    <property type="entry name" value="NAD(P)-binding Rossmann-fold domains"/>
    <property type="match status" value="1"/>
</dbReference>
<comment type="similarity">
    <text evidence="1">Belongs to the short-chain dehydrogenases/reductases (SDR) family.</text>
</comment>
<evidence type="ECO:0000313" key="5">
    <source>
        <dbReference type="Proteomes" id="UP000179627"/>
    </source>
</evidence>
<dbReference type="OrthoDB" id="9799818at2"/>
<feature type="region of interest" description="Disordered" evidence="3">
    <location>
        <begin position="1"/>
        <end position="24"/>
    </location>
</feature>
<dbReference type="Pfam" id="PF00106">
    <property type="entry name" value="adh_short"/>
    <property type="match status" value="1"/>
</dbReference>
<dbReference type="AlphaFoldDB" id="A0A1S1QJZ1"/>
<dbReference type="InterPro" id="IPR002347">
    <property type="entry name" value="SDR_fam"/>
</dbReference>
<dbReference type="PANTHER" id="PTHR43669">
    <property type="entry name" value="5-KETO-D-GLUCONATE 5-REDUCTASE"/>
    <property type="match status" value="1"/>
</dbReference>
<dbReference type="InterPro" id="IPR036291">
    <property type="entry name" value="NAD(P)-bd_dom_sf"/>
</dbReference>
<dbReference type="CDD" id="cd05233">
    <property type="entry name" value="SDR_c"/>
    <property type="match status" value="1"/>
</dbReference>
<dbReference type="Proteomes" id="UP000179627">
    <property type="component" value="Unassembled WGS sequence"/>
</dbReference>
<comment type="caution">
    <text evidence="4">The sequence shown here is derived from an EMBL/GenBank/DDBJ whole genome shotgun (WGS) entry which is preliminary data.</text>
</comment>
<name>A0A1S1QJZ1_9ACTN</name>
<accession>A0A1S1QJZ1</accession>
<protein>
    <submittedName>
        <fullName evidence="4">Short-chain dehydrogenase</fullName>
    </submittedName>
</protein>
<evidence type="ECO:0000256" key="1">
    <source>
        <dbReference type="ARBA" id="ARBA00006484"/>
    </source>
</evidence>
<sequence length="266" mass="26267">MDNGAATKHAAGARTPAAGAGTPAVPVGGAVGPSSRGLMVVGPGAAFGTALLRRFAAEGFRLGVISRSAETVARVTGELAAADHPVAGAVADVTDQAAFTAAAGRVAAEIGGLTVLVYNAKLSIRGTAFSVRAESMNQTLAVNVTGALTAVQIAAPLLAERPGATILLTVAGPRSEPAAGRFALAVGKAGAAAMGEAMASLLAAQGVRLRTVVLDGRVGTAGPLRPDEVADHFWQAFAAPGGTAFRLAPEPRRAGARGAAQLPLEV</sequence>
<dbReference type="RefSeq" id="WP_071086776.1">
    <property type="nucleotide sequence ID" value="NZ_MBLM01000130.1"/>
</dbReference>
<keyword evidence="5" id="KW-1185">Reference proteome</keyword>
<organism evidence="4 5">
    <name type="scientific">Parafrankia colletiae</name>
    <dbReference type="NCBI Taxonomy" id="573497"/>
    <lineage>
        <taxon>Bacteria</taxon>
        <taxon>Bacillati</taxon>
        <taxon>Actinomycetota</taxon>
        <taxon>Actinomycetes</taxon>
        <taxon>Frankiales</taxon>
        <taxon>Frankiaceae</taxon>
        <taxon>Parafrankia</taxon>
    </lineage>
</organism>
<evidence type="ECO:0000256" key="3">
    <source>
        <dbReference type="SAM" id="MobiDB-lite"/>
    </source>
</evidence>